<dbReference type="Proteomes" id="UP001396898">
    <property type="component" value="Unassembled WGS sequence"/>
</dbReference>
<evidence type="ECO:0000313" key="6">
    <source>
        <dbReference type="Proteomes" id="UP001396898"/>
    </source>
</evidence>
<feature type="repeat" description="ANK" evidence="3">
    <location>
        <begin position="35"/>
        <end position="67"/>
    </location>
</feature>
<dbReference type="Pfam" id="PF12796">
    <property type="entry name" value="Ank_2"/>
    <property type="match status" value="1"/>
</dbReference>
<sequence length="218" mass="24559">MTRLTTLLWDLCKSGKEHTADYLIHYGADVNAYESGRTPLHAAIHYGRPRLVRILVERGARLDLPDEDGHTPLHLAELEDRRDMVAFLLTHGADELAEDREGRTPWQLNRWNRTKQKRRTSAEMVYFLEPATEPDDQSLLRTICEARGDEEVQPEGLSDEEANHNYTWKEPEPSGVALNDGEGPGDLTAPSETRQDDCVAAEVLGHDRSLPLRGEGVV</sequence>
<evidence type="ECO:0000256" key="3">
    <source>
        <dbReference type="PROSITE-ProRule" id="PRU00023"/>
    </source>
</evidence>
<keyword evidence="1" id="KW-0677">Repeat</keyword>
<organism evidence="5 6">
    <name type="scientific">Apiospora marii</name>
    <dbReference type="NCBI Taxonomy" id="335849"/>
    <lineage>
        <taxon>Eukaryota</taxon>
        <taxon>Fungi</taxon>
        <taxon>Dikarya</taxon>
        <taxon>Ascomycota</taxon>
        <taxon>Pezizomycotina</taxon>
        <taxon>Sordariomycetes</taxon>
        <taxon>Xylariomycetidae</taxon>
        <taxon>Amphisphaeriales</taxon>
        <taxon>Apiosporaceae</taxon>
        <taxon>Apiospora</taxon>
    </lineage>
</organism>
<protein>
    <submittedName>
        <fullName evidence="5">Ankyrin repeat protein</fullName>
    </submittedName>
</protein>
<proteinExistence type="predicted"/>
<evidence type="ECO:0000313" key="5">
    <source>
        <dbReference type="EMBL" id="KAK8005976.1"/>
    </source>
</evidence>
<accession>A0ABR1R9D4</accession>
<dbReference type="InterPro" id="IPR002110">
    <property type="entry name" value="Ankyrin_rpt"/>
</dbReference>
<comment type="caution">
    <text evidence="5">The sequence shown here is derived from an EMBL/GenBank/DDBJ whole genome shotgun (WGS) entry which is preliminary data.</text>
</comment>
<reference evidence="5 6" key="1">
    <citation type="submission" date="2023-01" db="EMBL/GenBank/DDBJ databases">
        <title>Analysis of 21 Apiospora genomes using comparative genomics revels a genus with tremendous synthesis potential of carbohydrate active enzymes and secondary metabolites.</title>
        <authorList>
            <person name="Sorensen T."/>
        </authorList>
    </citation>
    <scope>NUCLEOTIDE SEQUENCE [LARGE SCALE GENOMIC DNA]</scope>
    <source>
        <strain evidence="5 6">CBS 20057</strain>
    </source>
</reference>
<name>A0ABR1R9D4_9PEZI</name>
<dbReference type="InterPro" id="IPR036770">
    <property type="entry name" value="Ankyrin_rpt-contain_sf"/>
</dbReference>
<gene>
    <name evidence="5" type="ORF">PG991_012273</name>
</gene>
<dbReference type="EMBL" id="JAQQWI010000017">
    <property type="protein sequence ID" value="KAK8005976.1"/>
    <property type="molecule type" value="Genomic_DNA"/>
</dbReference>
<dbReference type="Gene3D" id="1.25.40.20">
    <property type="entry name" value="Ankyrin repeat-containing domain"/>
    <property type="match status" value="1"/>
</dbReference>
<evidence type="ECO:0000256" key="1">
    <source>
        <dbReference type="ARBA" id="ARBA00022737"/>
    </source>
</evidence>
<keyword evidence="6" id="KW-1185">Reference proteome</keyword>
<dbReference type="PANTHER" id="PTHR24171:SF8">
    <property type="entry name" value="BRCA1-ASSOCIATED RING DOMAIN PROTEIN 1"/>
    <property type="match status" value="1"/>
</dbReference>
<dbReference type="PROSITE" id="PS50088">
    <property type="entry name" value="ANK_REPEAT"/>
    <property type="match status" value="2"/>
</dbReference>
<feature type="repeat" description="ANK" evidence="3">
    <location>
        <begin position="68"/>
        <end position="100"/>
    </location>
</feature>
<evidence type="ECO:0000256" key="4">
    <source>
        <dbReference type="SAM" id="MobiDB-lite"/>
    </source>
</evidence>
<dbReference type="SUPFAM" id="SSF48403">
    <property type="entry name" value="Ankyrin repeat"/>
    <property type="match status" value="1"/>
</dbReference>
<keyword evidence="2 3" id="KW-0040">ANK repeat</keyword>
<dbReference type="SMART" id="SM00248">
    <property type="entry name" value="ANK"/>
    <property type="match status" value="3"/>
</dbReference>
<feature type="region of interest" description="Disordered" evidence="4">
    <location>
        <begin position="165"/>
        <end position="194"/>
    </location>
</feature>
<dbReference type="PANTHER" id="PTHR24171">
    <property type="entry name" value="ANKYRIN REPEAT DOMAIN-CONTAINING PROTEIN 39-RELATED"/>
    <property type="match status" value="1"/>
</dbReference>
<evidence type="ECO:0000256" key="2">
    <source>
        <dbReference type="ARBA" id="ARBA00023043"/>
    </source>
</evidence>
<dbReference type="PROSITE" id="PS50297">
    <property type="entry name" value="ANK_REP_REGION"/>
    <property type="match status" value="2"/>
</dbReference>